<dbReference type="GO" id="GO:0003700">
    <property type="term" value="F:DNA-binding transcription factor activity"/>
    <property type="evidence" value="ECO:0007669"/>
    <property type="project" value="TreeGrafter"/>
</dbReference>
<dbReference type="RefSeq" id="WP_008043400.1">
    <property type="nucleotide sequence ID" value="NZ_CH724150.1"/>
</dbReference>
<evidence type="ECO:0000256" key="2">
    <source>
        <dbReference type="PROSITE-ProRule" id="PRU00335"/>
    </source>
</evidence>
<dbReference type="Proteomes" id="UP000005953">
    <property type="component" value="Unassembled WGS sequence"/>
</dbReference>
<dbReference type="PANTHER" id="PTHR30055">
    <property type="entry name" value="HTH-TYPE TRANSCRIPTIONAL REGULATOR RUTR"/>
    <property type="match status" value="1"/>
</dbReference>
<dbReference type="SUPFAM" id="SSF48498">
    <property type="entry name" value="Tetracyclin repressor-like, C-terminal domain"/>
    <property type="match status" value="1"/>
</dbReference>
<dbReference type="HOGENOM" id="CLU_069356_19_1_6"/>
<dbReference type="PANTHER" id="PTHR30055:SF235">
    <property type="entry name" value="TRANSCRIPTIONAL REGULATORY PROTEIN"/>
    <property type="match status" value="1"/>
</dbReference>
<dbReference type="InterPro" id="IPR001647">
    <property type="entry name" value="HTH_TetR"/>
</dbReference>
<dbReference type="SUPFAM" id="SSF46689">
    <property type="entry name" value="Homeodomain-like"/>
    <property type="match status" value="1"/>
</dbReference>
<evidence type="ECO:0000313" key="4">
    <source>
        <dbReference type="EMBL" id="EAR09675.1"/>
    </source>
</evidence>
<reference evidence="4 5" key="1">
    <citation type="submission" date="2006-02" db="EMBL/GenBank/DDBJ databases">
        <authorList>
            <person name="Pinhassi J."/>
            <person name="Pedros-Alio C."/>
            <person name="Ferriera S."/>
            <person name="Johnson J."/>
            <person name="Kravitz S."/>
            <person name="Halpern A."/>
            <person name="Remington K."/>
            <person name="Beeson K."/>
            <person name="Tran B."/>
            <person name="Rogers Y.-H."/>
            <person name="Friedman R."/>
            <person name="Venter J.C."/>
        </authorList>
    </citation>
    <scope>NUCLEOTIDE SEQUENCE [LARGE SCALE GENOMIC DNA]</scope>
    <source>
        <strain evidence="4 5">MED297</strain>
    </source>
</reference>
<dbReference type="Gene3D" id="1.10.357.10">
    <property type="entry name" value="Tetracycline Repressor, domain 2"/>
    <property type="match status" value="1"/>
</dbReference>
<name>A4BDR6_9GAMM</name>
<organism evidence="4 5">
    <name type="scientific">Reinekea blandensis MED297</name>
    <dbReference type="NCBI Taxonomy" id="314283"/>
    <lineage>
        <taxon>Bacteria</taxon>
        <taxon>Pseudomonadati</taxon>
        <taxon>Pseudomonadota</taxon>
        <taxon>Gammaproteobacteria</taxon>
        <taxon>Oceanospirillales</taxon>
        <taxon>Saccharospirillaceae</taxon>
        <taxon>Reinekea</taxon>
    </lineage>
</organism>
<keyword evidence="1 2" id="KW-0238">DNA-binding</keyword>
<evidence type="ECO:0000256" key="1">
    <source>
        <dbReference type="ARBA" id="ARBA00023125"/>
    </source>
</evidence>
<dbReference type="AlphaFoldDB" id="A4BDR6"/>
<dbReference type="InterPro" id="IPR009057">
    <property type="entry name" value="Homeodomain-like_sf"/>
</dbReference>
<dbReference type="GO" id="GO:0000976">
    <property type="term" value="F:transcription cis-regulatory region binding"/>
    <property type="evidence" value="ECO:0007669"/>
    <property type="project" value="TreeGrafter"/>
</dbReference>
<dbReference type="InterPro" id="IPR041586">
    <property type="entry name" value="PsrA_TetR_C"/>
</dbReference>
<dbReference type="PROSITE" id="PS01081">
    <property type="entry name" value="HTH_TETR_1"/>
    <property type="match status" value="1"/>
</dbReference>
<accession>A4BDR6</accession>
<sequence>MTQADTVTRILDSAEQLFAEKGFAETSLRMITTRAKVNLAAVNYHFGSKKDLIQAVFARFLTPFTQKLDKELDAMVATNREPTFQDVLGVLARTMLTGVETHQRYNKLSVFMRLLGLAYTQAQGHLRRFLNENYAKTYGRFIGYLKAAHPTLSSDEIFWRIHFAIGSAVFTMSSLEVLRSMAQADTGHDASVERVMQMLIPFLSAALEQES</sequence>
<protein>
    <submittedName>
        <fullName evidence="4">Transcriptional Regulator, TetR family protein</fullName>
    </submittedName>
</protein>
<dbReference type="STRING" id="314283.MED297_15989"/>
<dbReference type="InterPro" id="IPR050109">
    <property type="entry name" value="HTH-type_TetR-like_transc_reg"/>
</dbReference>
<proteinExistence type="predicted"/>
<dbReference type="PRINTS" id="PR00455">
    <property type="entry name" value="HTHTETR"/>
</dbReference>
<dbReference type="InterPro" id="IPR023772">
    <property type="entry name" value="DNA-bd_HTH_TetR-type_CS"/>
</dbReference>
<dbReference type="OrthoDB" id="2356263at2"/>
<dbReference type="InterPro" id="IPR036271">
    <property type="entry name" value="Tet_transcr_reg_TetR-rel_C_sf"/>
</dbReference>
<dbReference type="Pfam" id="PF00440">
    <property type="entry name" value="TetR_N"/>
    <property type="match status" value="1"/>
</dbReference>
<gene>
    <name evidence="4" type="ORF">MED297_15989</name>
</gene>
<feature type="domain" description="HTH tetR-type" evidence="3">
    <location>
        <begin position="4"/>
        <end position="64"/>
    </location>
</feature>
<keyword evidence="5" id="KW-1185">Reference proteome</keyword>
<dbReference type="PROSITE" id="PS50977">
    <property type="entry name" value="HTH_TETR_2"/>
    <property type="match status" value="1"/>
</dbReference>
<evidence type="ECO:0000313" key="5">
    <source>
        <dbReference type="Proteomes" id="UP000005953"/>
    </source>
</evidence>
<dbReference type="Pfam" id="PF17939">
    <property type="entry name" value="TetR_C_30"/>
    <property type="match status" value="1"/>
</dbReference>
<evidence type="ECO:0000259" key="3">
    <source>
        <dbReference type="PROSITE" id="PS50977"/>
    </source>
</evidence>
<comment type="caution">
    <text evidence="4">The sequence shown here is derived from an EMBL/GenBank/DDBJ whole genome shotgun (WGS) entry which is preliminary data.</text>
</comment>
<dbReference type="EMBL" id="AAOE01000008">
    <property type="protein sequence ID" value="EAR09675.1"/>
    <property type="molecule type" value="Genomic_DNA"/>
</dbReference>
<feature type="DNA-binding region" description="H-T-H motif" evidence="2">
    <location>
        <begin position="27"/>
        <end position="46"/>
    </location>
</feature>